<keyword evidence="5" id="KW-0862">Zinc</keyword>
<feature type="transmembrane region" description="Helical" evidence="9">
    <location>
        <begin position="199"/>
        <end position="220"/>
    </location>
</feature>
<dbReference type="SUPFAM" id="SSF161111">
    <property type="entry name" value="Cation efflux protein transmembrane domain-like"/>
    <property type="match status" value="1"/>
</dbReference>
<keyword evidence="3" id="KW-0813">Transport</keyword>
<protein>
    <submittedName>
        <fullName evidence="12">Uncharacterized protein</fullName>
    </submittedName>
</protein>
<dbReference type="NCBIfam" id="TIGR01297">
    <property type="entry name" value="CDF"/>
    <property type="match status" value="1"/>
</dbReference>
<feature type="transmembrane region" description="Helical" evidence="9">
    <location>
        <begin position="69"/>
        <end position="89"/>
    </location>
</feature>
<evidence type="ECO:0000256" key="7">
    <source>
        <dbReference type="ARBA" id="ARBA00023065"/>
    </source>
</evidence>
<keyword evidence="13" id="KW-1185">Reference proteome</keyword>
<keyword evidence="4 9" id="KW-0812">Transmembrane</keyword>
<dbReference type="Pfam" id="PF01545">
    <property type="entry name" value="Cation_efflux"/>
    <property type="match status" value="1"/>
</dbReference>
<keyword evidence="8 9" id="KW-0472">Membrane</keyword>
<dbReference type="InterPro" id="IPR036837">
    <property type="entry name" value="Cation_efflux_CTD_sf"/>
</dbReference>
<evidence type="ECO:0000256" key="8">
    <source>
        <dbReference type="ARBA" id="ARBA00023136"/>
    </source>
</evidence>
<evidence type="ECO:0000256" key="9">
    <source>
        <dbReference type="SAM" id="Phobius"/>
    </source>
</evidence>
<evidence type="ECO:0000256" key="3">
    <source>
        <dbReference type="ARBA" id="ARBA00022448"/>
    </source>
</evidence>
<dbReference type="SUPFAM" id="SSF160240">
    <property type="entry name" value="Cation efflux protein cytoplasmic domain-like"/>
    <property type="match status" value="1"/>
</dbReference>
<keyword evidence="7" id="KW-0406">Ion transport</keyword>
<dbReference type="PANTHER" id="PTHR11562">
    <property type="entry name" value="CATION EFFLUX PROTEIN/ ZINC TRANSPORTER"/>
    <property type="match status" value="1"/>
</dbReference>
<feature type="transmembrane region" description="Helical" evidence="9">
    <location>
        <begin position="145"/>
        <end position="163"/>
    </location>
</feature>
<keyword evidence="5" id="KW-0864">Zinc transport</keyword>
<gene>
    <name evidence="12" type="ORF">BSTOLATCC_MIC53300</name>
</gene>
<dbReference type="InterPro" id="IPR027469">
    <property type="entry name" value="Cation_efflux_TMD_sf"/>
</dbReference>
<dbReference type="AlphaFoldDB" id="A0AAU9KBD2"/>
<evidence type="ECO:0000256" key="4">
    <source>
        <dbReference type="ARBA" id="ARBA00022692"/>
    </source>
</evidence>
<evidence type="ECO:0000259" key="10">
    <source>
        <dbReference type="Pfam" id="PF01545"/>
    </source>
</evidence>
<proteinExistence type="inferred from homology"/>
<dbReference type="InterPro" id="IPR027470">
    <property type="entry name" value="Cation_efflux_CTD"/>
</dbReference>
<feature type="domain" description="Cation efflux protein transmembrane" evidence="10">
    <location>
        <begin position="47"/>
        <end position="228"/>
    </location>
</feature>
<evidence type="ECO:0000259" key="11">
    <source>
        <dbReference type="Pfam" id="PF16916"/>
    </source>
</evidence>
<evidence type="ECO:0000256" key="5">
    <source>
        <dbReference type="ARBA" id="ARBA00022906"/>
    </source>
</evidence>
<dbReference type="InterPro" id="IPR058533">
    <property type="entry name" value="Cation_efflux_TM"/>
</dbReference>
<keyword evidence="6 9" id="KW-1133">Transmembrane helix</keyword>
<dbReference type="GO" id="GO:0005886">
    <property type="term" value="C:plasma membrane"/>
    <property type="evidence" value="ECO:0007669"/>
    <property type="project" value="TreeGrafter"/>
</dbReference>
<evidence type="ECO:0000313" key="13">
    <source>
        <dbReference type="Proteomes" id="UP001162131"/>
    </source>
</evidence>
<comment type="caution">
    <text evidence="12">The sequence shown here is derived from an EMBL/GenBank/DDBJ whole genome shotgun (WGS) entry which is preliminary data.</text>
</comment>
<dbReference type="EMBL" id="CAJZBQ010000053">
    <property type="protein sequence ID" value="CAG9331224.1"/>
    <property type="molecule type" value="Genomic_DNA"/>
</dbReference>
<dbReference type="InterPro" id="IPR050681">
    <property type="entry name" value="CDF/SLC30A"/>
</dbReference>
<dbReference type="InterPro" id="IPR002524">
    <property type="entry name" value="Cation_efflux"/>
</dbReference>
<accession>A0AAU9KBD2</accession>
<comment type="subcellular location">
    <subcellularLocation>
        <location evidence="1">Membrane</location>
        <topology evidence="1">Multi-pass membrane protein</topology>
    </subcellularLocation>
</comment>
<organism evidence="12 13">
    <name type="scientific">Blepharisma stoltei</name>
    <dbReference type="NCBI Taxonomy" id="1481888"/>
    <lineage>
        <taxon>Eukaryota</taxon>
        <taxon>Sar</taxon>
        <taxon>Alveolata</taxon>
        <taxon>Ciliophora</taxon>
        <taxon>Postciliodesmatophora</taxon>
        <taxon>Heterotrichea</taxon>
        <taxon>Heterotrichida</taxon>
        <taxon>Blepharismidae</taxon>
        <taxon>Blepharisma</taxon>
    </lineage>
</organism>
<dbReference type="Pfam" id="PF16916">
    <property type="entry name" value="ZT_dimer"/>
    <property type="match status" value="1"/>
</dbReference>
<dbReference type="GO" id="GO:0005385">
    <property type="term" value="F:zinc ion transmembrane transporter activity"/>
    <property type="evidence" value="ECO:0007669"/>
    <property type="project" value="TreeGrafter"/>
</dbReference>
<comment type="similarity">
    <text evidence="2">Belongs to the cation diffusion facilitator (CDF) transporter (TC 2.A.4) family. SLC30A subfamily.</text>
</comment>
<evidence type="ECO:0000256" key="2">
    <source>
        <dbReference type="ARBA" id="ARBA00008873"/>
    </source>
</evidence>
<feature type="transmembrane region" description="Helical" evidence="9">
    <location>
        <begin position="110"/>
        <end position="133"/>
    </location>
</feature>
<evidence type="ECO:0000313" key="12">
    <source>
        <dbReference type="EMBL" id="CAG9331224.1"/>
    </source>
</evidence>
<dbReference type="Proteomes" id="UP001162131">
    <property type="component" value="Unassembled WGS sequence"/>
</dbReference>
<feature type="domain" description="Cation efflux protein cytoplasmic" evidence="11">
    <location>
        <begin position="232"/>
        <end position="302"/>
    </location>
</feature>
<evidence type="ECO:0000256" key="6">
    <source>
        <dbReference type="ARBA" id="ARBA00022989"/>
    </source>
</evidence>
<feature type="transmembrane region" description="Helical" evidence="9">
    <location>
        <begin position="175"/>
        <end position="193"/>
    </location>
</feature>
<sequence length="316" mass="35766">MELMAIKSQDSIMTQEQNEEANLTRIEEPSSDYISSRGSSKKYIGLFAIWFILIIVELIGGIYSNSLSIYAFAGALLFNFVGICLTTVLSGTAENGDSLYITYGYHRVEIIGSLLNVIFIWILVFILTYKGIFRIWRDEINEIHNFTWIAVIGLLGNVIIKLLQKKAITFRPSTSFDLWQGVLVIFTSVLIFLDTKLSSADPICAIIIGIMLLYLTIPITKECIEILMEKVPREIDINELYEELKEITDVLDVHDLHVWSLTFGKFAMTCHLATFNPERVLGEASKICTEKFDILHLTIQIETPDDNSKCLNLSSS</sequence>
<name>A0AAU9KBD2_9CILI</name>
<dbReference type="PANTHER" id="PTHR11562:SF17">
    <property type="entry name" value="RE54080P-RELATED"/>
    <property type="match status" value="1"/>
</dbReference>
<reference evidence="12" key="1">
    <citation type="submission" date="2021-09" db="EMBL/GenBank/DDBJ databases">
        <authorList>
            <consortium name="AG Swart"/>
            <person name="Singh M."/>
            <person name="Singh A."/>
            <person name="Seah K."/>
            <person name="Emmerich C."/>
        </authorList>
    </citation>
    <scope>NUCLEOTIDE SEQUENCE</scope>
    <source>
        <strain evidence="12">ATCC30299</strain>
    </source>
</reference>
<feature type="transmembrane region" description="Helical" evidence="9">
    <location>
        <begin position="43"/>
        <end position="63"/>
    </location>
</feature>
<dbReference type="Gene3D" id="1.20.1510.10">
    <property type="entry name" value="Cation efflux protein transmembrane domain"/>
    <property type="match status" value="1"/>
</dbReference>
<evidence type="ECO:0000256" key="1">
    <source>
        <dbReference type="ARBA" id="ARBA00004141"/>
    </source>
</evidence>